<dbReference type="AlphaFoldDB" id="A0A427AXX1"/>
<evidence type="ECO:0000313" key="1">
    <source>
        <dbReference type="EMBL" id="RRT81118.1"/>
    </source>
</evidence>
<comment type="caution">
    <text evidence="1">The sequence shown here is derived from an EMBL/GenBank/DDBJ whole genome shotgun (WGS) entry which is preliminary data.</text>
</comment>
<name>A0A427AXX1_ENSVE</name>
<reference evidence="1 2" key="1">
    <citation type="journal article" date="2014" name="Agronomy (Basel)">
        <title>A Draft Genome Sequence for Ensete ventricosum, the Drought-Tolerant Tree Against Hunger.</title>
        <authorList>
            <person name="Harrison J."/>
            <person name="Moore K.A."/>
            <person name="Paszkiewicz K."/>
            <person name="Jones T."/>
            <person name="Grant M."/>
            <person name="Ambacheew D."/>
            <person name="Muzemil S."/>
            <person name="Studholme D.J."/>
        </authorList>
    </citation>
    <scope>NUCLEOTIDE SEQUENCE [LARGE SCALE GENOMIC DNA]</scope>
</reference>
<dbReference type="InterPro" id="IPR036770">
    <property type="entry name" value="Ankyrin_rpt-contain_sf"/>
</dbReference>
<accession>A0A427AXX1</accession>
<gene>
    <name evidence="1" type="ORF">B296_00022571</name>
</gene>
<dbReference type="Gene3D" id="1.25.40.20">
    <property type="entry name" value="Ankyrin repeat-containing domain"/>
    <property type="match status" value="1"/>
</dbReference>
<sequence length="424" mass="47635">MVSPCSQLSFEFCGQVENGFKGNSFPVIIADDSICRELSVLESDFEEDVQTPDVIPEEEVHNSVLPRSREDALHFLNELGWLFQRTQAPCSPLFTDFSSTRFKYLLTFSVEQDWCALIKTLLDILVERSLRDDTIKQESLKTLSEVKLLSRAVKRKCRKMVDLLLHYCVSHGQDVTKAYLFTPNMAGPGGITPLHMAASMQDSEDMVDALTNDPQEIGLKCWDSLLDDNDQSPFMYAMLRNNLSYNRLVERKLADRANGQVTIQVEGGEISTDGSWVGGSNTHRAQNSQPSCARCALVGTARLRRNARSKGLLQRPYVHSLLAIAAVCVCVCVLFRGAPQIGSIEPFKWENLEQEKLEMSGLVKKSFLTSEALEKAGTRRQIRVGQEADRSWVGERWFPQASKAEEEKLNGLWELTLPVLGRIP</sequence>
<organism evidence="1 2">
    <name type="scientific">Ensete ventricosum</name>
    <name type="common">Abyssinian banana</name>
    <name type="synonym">Musa ensete</name>
    <dbReference type="NCBI Taxonomy" id="4639"/>
    <lineage>
        <taxon>Eukaryota</taxon>
        <taxon>Viridiplantae</taxon>
        <taxon>Streptophyta</taxon>
        <taxon>Embryophyta</taxon>
        <taxon>Tracheophyta</taxon>
        <taxon>Spermatophyta</taxon>
        <taxon>Magnoliopsida</taxon>
        <taxon>Liliopsida</taxon>
        <taxon>Zingiberales</taxon>
        <taxon>Musaceae</taxon>
        <taxon>Ensete</taxon>
    </lineage>
</organism>
<proteinExistence type="predicted"/>
<dbReference type="Proteomes" id="UP000287651">
    <property type="component" value="Unassembled WGS sequence"/>
</dbReference>
<dbReference type="EMBL" id="AMZH03000987">
    <property type="protein sequence ID" value="RRT81118.1"/>
    <property type="molecule type" value="Genomic_DNA"/>
</dbReference>
<evidence type="ECO:0000313" key="2">
    <source>
        <dbReference type="Proteomes" id="UP000287651"/>
    </source>
</evidence>
<dbReference type="SUPFAM" id="SSF48403">
    <property type="entry name" value="Ankyrin repeat"/>
    <property type="match status" value="1"/>
</dbReference>
<protein>
    <submittedName>
        <fullName evidence="1">Uncharacterized protein</fullName>
    </submittedName>
</protein>